<dbReference type="PROSITE" id="PS50088">
    <property type="entry name" value="ANK_REPEAT"/>
    <property type="match status" value="1"/>
</dbReference>
<evidence type="ECO:0000313" key="5">
    <source>
        <dbReference type="Proteomes" id="UP000001449"/>
    </source>
</evidence>
<dbReference type="OMA" id="PRDRWAN"/>
<dbReference type="Proteomes" id="UP000001449">
    <property type="component" value="Chromosome 8"/>
</dbReference>
<dbReference type="PROSITE" id="PS50297">
    <property type="entry name" value="ANK_REP_REGION"/>
    <property type="match status" value="1"/>
</dbReference>
<evidence type="ECO:0000256" key="3">
    <source>
        <dbReference type="PROSITE-ProRule" id="PRU00023"/>
    </source>
</evidence>
<dbReference type="PANTHER" id="PTHR24171">
    <property type="entry name" value="ANKYRIN REPEAT DOMAIN-CONTAINING PROTEIN 39-RELATED"/>
    <property type="match status" value="1"/>
</dbReference>
<keyword evidence="5" id="KW-1185">Reference proteome</keyword>
<dbReference type="Pfam" id="PF12796">
    <property type="entry name" value="Ank_2"/>
    <property type="match status" value="1"/>
</dbReference>
<reference evidence="4 5" key="1">
    <citation type="journal article" date="2004" name="Science">
        <title>The genome of the diatom Thalassiosira pseudonana: ecology, evolution, and metabolism.</title>
        <authorList>
            <person name="Armbrust E.V."/>
            <person name="Berges J.A."/>
            <person name="Bowler C."/>
            <person name="Green B.R."/>
            <person name="Martinez D."/>
            <person name="Putnam N.H."/>
            <person name="Zhou S."/>
            <person name="Allen A.E."/>
            <person name="Apt K.E."/>
            <person name="Bechner M."/>
            <person name="Brzezinski M.A."/>
            <person name="Chaal B.K."/>
            <person name="Chiovitti A."/>
            <person name="Davis A.K."/>
            <person name="Demarest M.S."/>
            <person name="Detter J.C."/>
            <person name="Glavina T."/>
            <person name="Goodstein D."/>
            <person name="Hadi M.Z."/>
            <person name="Hellsten U."/>
            <person name="Hildebrand M."/>
            <person name="Jenkins B.D."/>
            <person name="Jurka J."/>
            <person name="Kapitonov V.V."/>
            <person name="Kroger N."/>
            <person name="Lau W.W."/>
            <person name="Lane T.W."/>
            <person name="Larimer F.W."/>
            <person name="Lippmeier J.C."/>
            <person name="Lucas S."/>
            <person name="Medina M."/>
            <person name="Montsant A."/>
            <person name="Obornik M."/>
            <person name="Parker M.S."/>
            <person name="Palenik B."/>
            <person name="Pazour G.J."/>
            <person name="Richardson P.M."/>
            <person name="Rynearson T.A."/>
            <person name="Saito M.A."/>
            <person name="Schwartz D.C."/>
            <person name="Thamatrakoln K."/>
            <person name="Valentin K."/>
            <person name="Vardi A."/>
            <person name="Wilkerson F.P."/>
            <person name="Rokhsar D.S."/>
        </authorList>
    </citation>
    <scope>NUCLEOTIDE SEQUENCE [LARGE SCALE GENOMIC DNA]</scope>
    <source>
        <strain evidence="4 5">CCMP1335</strain>
    </source>
</reference>
<dbReference type="GeneID" id="7450121"/>
<keyword evidence="2 3" id="KW-0040">ANK repeat</keyword>
<evidence type="ECO:0000313" key="4">
    <source>
        <dbReference type="EMBL" id="EED90829.1"/>
    </source>
</evidence>
<keyword evidence="1" id="KW-0677">Repeat</keyword>
<evidence type="ECO:0000256" key="1">
    <source>
        <dbReference type="ARBA" id="ARBA00022737"/>
    </source>
</evidence>
<feature type="non-terminal residue" evidence="4">
    <location>
        <position position="1"/>
    </location>
</feature>
<protein>
    <submittedName>
        <fullName evidence="4">Ankyrin domain-containing protein</fullName>
    </submittedName>
</protein>
<dbReference type="RefSeq" id="XP_002291978.1">
    <property type="nucleotide sequence ID" value="XM_002291942.1"/>
</dbReference>
<sequence length="88" mass="9950">LLQLCAIGNLSKVQSYVVHTFSDVNFRDYDRRTALHVASSEGRLDVVKYLVSKGAKVNRSDRWGGSPLDDAHRHRHTEVARYLRGRGA</sequence>
<dbReference type="PANTHER" id="PTHR24171:SF10">
    <property type="entry name" value="ANKYRIN REPEAT DOMAIN-CONTAINING PROTEIN 29-LIKE"/>
    <property type="match status" value="1"/>
</dbReference>
<dbReference type="STRING" id="35128.B8C6M3"/>
<dbReference type="HOGENOM" id="CLU_000134_45_4_1"/>
<dbReference type="eggNOG" id="KOG0192">
    <property type="taxonomic scope" value="Eukaryota"/>
</dbReference>
<dbReference type="InterPro" id="IPR002110">
    <property type="entry name" value="Ankyrin_rpt"/>
</dbReference>
<organism evidence="4 5">
    <name type="scientific">Thalassiosira pseudonana</name>
    <name type="common">Marine diatom</name>
    <name type="synonym">Cyclotella nana</name>
    <dbReference type="NCBI Taxonomy" id="35128"/>
    <lineage>
        <taxon>Eukaryota</taxon>
        <taxon>Sar</taxon>
        <taxon>Stramenopiles</taxon>
        <taxon>Ochrophyta</taxon>
        <taxon>Bacillariophyta</taxon>
        <taxon>Coscinodiscophyceae</taxon>
        <taxon>Thalassiosirophycidae</taxon>
        <taxon>Thalassiosirales</taxon>
        <taxon>Thalassiosiraceae</taxon>
        <taxon>Thalassiosira</taxon>
    </lineage>
</organism>
<feature type="non-terminal residue" evidence="4">
    <location>
        <position position="88"/>
    </location>
</feature>
<dbReference type="PaxDb" id="35128-Thaps263363"/>
<dbReference type="AlphaFoldDB" id="B8C6M3"/>
<proteinExistence type="predicted"/>
<gene>
    <name evidence="4" type="ORF">THAPSDRAFT_263363</name>
</gene>
<dbReference type="Gene3D" id="1.25.40.20">
    <property type="entry name" value="Ankyrin repeat-containing domain"/>
    <property type="match status" value="1"/>
</dbReference>
<dbReference type="InterPro" id="IPR036770">
    <property type="entry name" value="Ankyrin_rpt-contain_sf"/>
</dbReference>
<dbReference type="KEGG" id="tps:THAPSDRAFT_263363"/>
<name>B8C6M3_THAPS</name>
<dbReference type="InParanoid" id="B8C6M3"/>
<accession>B8C6M3</accession>
<dbReference type="SUPFAM" id="SSF48403">
    <property type="entry name" value="Ankyrin repeat"/>
    <property type="match status" value="1"/>
</dbReference>
<feature type="repeat" description="ANK" evidence="3">
    <location>
        <begin position="30"/>
        <end position="62"/>
    </location>
</feature>
<reference evidence="4 5" key="2">
    <citation type="journal article" date="2008" name="Nature">
        <title>The Phaeodactylum genome reveals the evolutionary history of diatom genomes.</title>
        <authorList>
            <person name="Bowler C."/>
            <person name="Allen A.E."/>
            <person name="Badger J.H."/>
            <person name="Grimwood J."/>
            <person name="Jabbari K."/>
            <person name="Kuo A."/>
            <person name="Maheswari U."/>
            <person name="Martens C."/>
            <person name="Maumus F."/>
            <person name="Otillar R.P."/>
            <person name="Rayko E."/>
            <person name="Salamov A."/>
            <person name="Vandepoele K."/>
            <person name="Beszteri B."/>
            <person name="Gruber A."/>
            <person name="Heijde M."/>
            <person name="Katinka M."/>
            <person name="Mock T."/>
            <person name="Valentin K."/>
            <person name="Verret F."/>
            <person name="Berges J.A."/>
            <person name="Brownlee C."/>
            <person name="Cadoret J.P."/>
            <person name="Chiovitti A."/>
            <person name="Choi C.J."/>
            <person name="Coesel S."/>
            <person name="De Martino A."/>
            <person name="Detter J.C."/>
            <person name="Durkin C."/>
            <person name="Falciatore A."/>
            <person name="Fournet J."/>
            <person name="Haruta M."/>
            <person name="Huysman M.J."/>
            <person name="Jenkins B.D."/>
            <person name="Jiroutova K."/>
            <person name="Jorgensen R.E."/>
            <person name="Joubert Y."/>
            <person name="Kaplan A."/>
            <person name="Kroger N."/>
            <person name="Kroth P.G."/>
            <person name="La Roche J."/>
            <person name="Lindquist E."/>
            <person name="Lommer M."/>
            <person name="Martin-Jezequel V."/>
            <person name="Lopez P.J."/>
            <person name="Lucas S."/>
            <person name="Mangogna M."/>
            <person name="McGinnis K."/>
            <person name="Medlin L.K."/>
            <person name="Montsant A."/>
            <person name="Oudot-Le Secq M.P."/>
            <person name="Napoli C."/>
            <person name="Obornik M."/>
            <person name="Parker M.S."/>
            <person name="Petit J.L."/>
            <person name="Porcel B.M."/>
            <person name="Poulsen N."/>
            <person name="Robison M."/>
            <person name="Rychlewski L."/>
            <person name="Rynearson T.A."/>
            <person name="Schmutz J."/>
            <person name="Shapiro H."/>
            <person name="Siaut M."/>
            <person name="Stanley M."/>
            <person name="Sussman M.R."/>
            <person name="Taylor A.R."/>
            <person name="Vardi A."/>
            <person name="von Dassow P."/>
            <person name="Vyverman W."/>
            <person name="Willis A."/>
            <person name="Wyrwicz L.S."/>
            <person name="Rokhsar D.S."/>
            <person name="Weissenbach J."/>
            <person name="Armbrust E.V."/>
            <person name="Green B.R."/>
            <person name="Van de Peer Y."/>
            <person name="Grigoriev I.V."/>
        </authorList>
    </citation>
    <scope>NUCLEOTIDE SEQUENCE [LARGE SCALE GENOMIC DNA]</scope>
    <source>
        <strain evidence="4 5">CCMP1335</strain>
    </source>
</reference>
<dbReference type="SMART" id="SM00248">
    <property type="entry name" value="ANK"/>
    <property type="match status" value="1"/>
</dbReference>
<dbReference type="EMBL" id="CM000644">
    <property type="protein sequence ID" value="EED90829.1"/>
    <property type="molecule type" value="Genomic_DNA"/>
</dbReference>
<evidence type="ECO:0000256" key="2">
    <source>
        <dbReference type="ARBA" id="ARBA00023043"/>
    </source>
</evidence>